<sequence length="151" mass="17230">MVNYLLYRQLIINHSQKPFNYGLLPITCNNNCLSKTKHNLLCGDEVTLQIFFNTNVINAIRHETKGCSIICAASSLMSIHLSNQTFSQSLKIINNFINMLQNKPFDSNTLESDLLLFQVIANFPNKLNCAIIPWLLAFNLIKNYFNNIESS</sequence>
<dbReference type="STRING" id="180978.B2G44_00690"/>
<dbReference type="EMBL" id="MWKN01000016">
    <property type="protein sequence ID" value="OOP59668.1"/>
    <property type="molecule type" value="Genomic_DNA"/>
</dbReference>
<evidence type="ECO:0000313" key="2">
    <source>
        <dbReference type="EMBL" id="MEK0309077.1"/>
    </source>
</evidence>
<dbReference type="Proteomes" id="UP000189722">
    <property type="component" value="Unassembled WGS sequence"/>
</dbReference>
<dbReference type="Pfam" id="PF01592">
    <property type="entry name" value="NifU_N"/>
    <property type="match status" value="1"/>
</dbReference>
<feature type="domain" description="NIF system FeS cluster assembly NifU N-terminal" evidence="1">
    <location>
        <begin position="7"/>
        <end position="127"/>
    </location>
</feature>
<dbReference type="GO" id="GO:0051536">
    <property type="term" value="F:iron-sulfur cluster binding"/>
    <property type="evidence" value="ECO:0007669"/>
    <property type="project" value="InterPro"/>
</dbReference>
<reference evidence="2 5" key="2">
    <citation type="journal article" date="2023" name="Int. J. Syst. Evol. Microbiol.">
        <title>The observation of taxonomic boundaries for the 16SrII and 16SrXXV phytoplasmas using genome-based delimitation.</title>
        <authorList>
            <person name="Rodrigues Jardim B."/>
            <person name="Tran-Nguyen L.T.T."/>
            <person name="Gambley C."/>
            <person name="Al-Sadi A.M."/>
            <person name="Al-Subhi A.M."/>
            <person name="Foissac X."/>
            <person name="Salar P."/>
            <person name="Cai H."/>
            <person name="Yang J.Y."/>
            <person name="Davis R."/>
            <person name="Jones L."/>
            <person name="Rodoni B."/>
            <person name="Constable F.E."/>
        </authorList>
    </citation>
    <scope>NUCLEOTIDE SEQUENCE [LARGE SCALE GENOMIC DNA]</scope>
    <source>
        <strain evidence="2">BAWM-OMN-P75</strain>
    </source>
</reference>
<evidence type="ECO:0000313" key="5">
    <source>
        <dbReference type="Proteomes" id="UP001383392"/>
    </source>
</evidence>
<keyword evidence="5" id="KW-1185">Reference proteome</keyword>
<comment type="caution">
    <text evidence="3">The sequence shown here is derived from an EMBL/GenBank/DDBJ whole genome shotgun (WGS) entry which is preliminary data.</text>
</comment>
<evidence type="ECO:0000259" key="1">
    <source>
        <dbReference type="Pfam" id="PF01592"/>
    </source>
</evidence>
<dbReference type="InterPro" id="IPR002871">
    <property type="entry name" value="NIF_FeS_clus_asmbl_NifU_N"/>
</dbReference>
<dbReference type="SUPFAM" id="SSF82649">
    <property type="entry name" value="SufE/NifU"/>
    <property type="match status" value="1"/>
</dbReference>
<dbReference type="AlphaFoldDB" id="A0A1S9M318"/>
<accession>A0A1S9M318</accession>
<dbReference type="GO" id="GO:0016226">
    <property type="term" value="P:iron-sulfur cluster assembly"/>
    <property type="evidence" value="ECO:0007669"/>
    <property type="project" value="InterPro"/>
</dbReference>
<dbReference type="RefSeq" id="WP_180372453.1">
    <property type="nucleotide sequence ID" value="NZ_JAOSJG010000007.1"/>
</dbReference>
<protein>
    <submittedName>
        <fullName evidence="2">Iron-sulfur cluster assembly scaffold protein</fullName>
    </submittedName>
</protein>
<dbReference type="CDD" id="cd06664">
    <property type="entry name" value="IscU_like"/>
    <property type="match status" value="1"/>
</dbReference>
<dbReference type="EMBL" id="JAOSJG010000007">
    <property type="protein sequence ID" value="MEK0309077.1"/>
    <property type="molecule type" value="Genomic_DNA"/>
</dbReference>
<dbReference type="Proteomes" id="UP001383392">
    <property type="component" value="Unassembled WGS sequence"/>
</dbReference>
<reference evidence="3 4" key="1">
    <citation type="submission" date="2017-02" db="EMBL/GenBank/DDBJ databases">
        <title>A draft genome of 'Candidatus Phytoplasma aurantifolia' the agent of the witches-broom disease of lime.</title>
        <authorList>
            <person name="Foissac X."/>
            <person name="Carle P."/>
        </authorList>
    </citation>
    <scope>NUCLEOTIDE SEQUENCE [LARGE SCALE GENOMIC DNA]</scope>
    <source>
        <strain evidence="3 4">WBDL</strain>
    </source>
</reference>
<proteinExistence type="predicted"/>
<dbReference type="Gene3D" id="3.90.1010.10">
    <property type="match status" value="1"/>
</dbReference>
<evidence type="ECO:0000313" key="3">
    <source>
        <dbReference type="EMBL" id="OOP59668.1"/>
    </source>
</evidence>
<organism evidence="3 4">
    <name type="scientific">Candidatus Phytoplasma citri</name>
    <dbReference type="NCBI Taxonomy" id="180978"/>
    <lineage>
        <taxon>Bacteria</taxon>
        <taxon>Bacillati</taxon>
        <taxon>Mycoplasmatota</taxon>
        <taxon>Mollicutes</taxon>
        <taxon>Acholeplasmatales</taxon>
        <taxon>Acholeplasmataceae</taxon>
        <taxon>Candidatus Phytoplasma</taxon>
        <taxon>16SrII (Peanut WB group)</taxon>
    </lineage>
</organism>
<dbReference type="GO" id="GO:0005506">
    <property type="term" value="F:iron ion binding"/>
    <property type="evidence" value="ECO:0007669"/>
    <property type="project" value="InterPro"/>
</dbReference>
<gene>
    <name evidence="3" type="ORF">B2G44_00690</name>
    <name evidence="2" type="ORF">OC712_01080</name>
</gene>
<name>A0A1S9M318_9MOLU</name>
<evidence type="ECO:0000313" key="4">
    <source>
        <dbReference type="Proteomes" id="UP000189722"/>
    </source>
</evidence>